<feature type="compositionally biased region" description="Pro residues" evidence="1">
    <location>
        <begin position="620"/>
        <end position="633"/>
    </location>
</feature>
<feature type="compositionally biased region" description="Basic residues" evidence="1">
    <location>
        <begin position="315"/>
        <end position="340"/>
    </location>
</feature>
<evidence type="ECO:0000313" key="2">
    <source>
        <dbReference type="Proteomes" id="UP000050795"/>
    </source>
</evidence>
<evidence type="ECO:0000313" key="3">
    <source>
        <dbReference type="WBParaSite" id="TREG1_120270.1"/>
    </source>
</evidence>
<feature type="compositionally biased region" description="Low complexity" evidence="1">
    <location>
        <begin position="412"/>
        <end position="430"/>
    </location>
</feature>
<reference evidence="2" key="1">
    <citation type="submission" date="2022-06" db="EMBL/GenBank/DDBJ databases">
        <authorList>
            <person name="Berger JAMES D."/>
            <person name="Berger JAMES D."/>
        </authorList>
    </citation>
    <scope>NUCLEOTIDE SEQUENCE [LARGE SCALE GENOMIC DNA]</scope>
</reference>
<feature type="region of interest" description="Disordered" evidence="1">
    <location>
        <begin position="111"/>
        <end position="132"/>
    </location>
</feature>
<feature type="region of interest" description="Disordered" evidence="1">
    <location>
        <begin position="315"/>
        <end position="341"/>
    </location>
</feature>
<feature type="compositionally biased region" description="Basic residues" evidence="1">
    <location>
        <begin position="111"/>
        <end position="124"/>
    </location>
</feature>
<reference evidence="3" key="2">
    <citation type="submission" date="2023-11" db="UniProtKB">
        <authorList>
            <consortium name="WormBaseParasite"/>
        </authorList>
    </citation>
    <scope>IDENTIFICATION</scope>
</reference>
<feature type="region of interest" description="Disordered" evidence="1">
    <location>
        <begin position="412"/>
        <end position="431"/>
    </location>
</feature>
<feature type="region of interest" description="Disordered" evidence="1">
    <location>
        <begin position="1"/>
        <end position="23"/>
    </location>
</feature>
<dbReference type="WBParaSite" id="TREG1_120270.1">
    <property type="protein sequence ID" value="TREG1_120270.1"/>
    <property type="gene ID" value="TREG1_120270"/>
</dbReference>
<keyword evidence="2" id="KW-1185">Reference proteome</keyword>
<accession>A0AA85IZT6</accession>
<feature type="region of interest" description="Disordered" evidence="1">
    <location>
        <begin position="592"/>
        <end position="640"/>
    </location>
</feature>
<proteinExistence type="predicted"/>
<organism evidence="2 3">
    <name type="scientific">Trichobilharzia regenti</name>
    <name type="common">Nasal bird schistosome</name>
    <dbReference type="NCBI Taxonomy" id="157069"/>
    <lineage>
        <taxon>Eukaryota</taxon>
        <taxon>Metazoa</taxon>
        <taxon>Spiralia</taxon>
        <taxon>Lophotrochozoa</taxon>
        <taxon>Platyhelminthes</taxon>
        <taxon>Trematoda</taxon>
        <taxon>Digenea</taxon>
        <taxon>Strigeidida</taxon>
        <taxon>Schistosomatoidea</taxon>
        <taxon>Schistosomatidae</taxon>
        <taxon>Trichobilharzia</taxon>
    </lineage>
</organism>
<dbReference type="Proteomes" id="UP000050795">
    <property type="component" value="Unassembled WGS sequence"/>
</dbReference>
<name>A0AA85IZT6_TRIRE</name>
<protein>
    <submittedName>
        <fullName evidence="3">Uncharacterized protein</fullName>
    </submittedName>
</protein>
<feature type="compositionally biased region" description="Basic and acidic residues" evidence="1">
    <location>
        <begin position="601"/>
        <end position="610"/>
    </location>
</feature>
<sequence length="648" mass="73932">MYMDSSSDGSTIGESTITSGTSTLPVNNKHLQIDRRTPSVSKFEHTIIYTPNRQYKRIDSSEQYRSYSAPKIYLEDNSNMANIDSIVKCHGNDDCDVDADHSRIRNTLKSYHHHHHHNRHHQQSHRPSDGNYSVRSSYEIELNKYRSCNNNNITDNRIPHSRYNTLSNSFSRRIDNNDALKLYSSVRCHSNPFRGGGDYDHQNTLDSYDSRMNNGLTASPRRPPLLRNLHNHLNLSPWTQEPSIFHSIDSHEKNSLSTRSLCPGIPSQKCVEQTAEIGLYKTAMFVIPSPNSTSLPNVQNIKNTLEETDYNRSLRHKRHRHVHSHSGGHRHHNSHSHHNHRECCDGDDDDAMISKSCNSKLRTYVCSGCGRKTTKRKKVKYLPSSSHSCISLDKCSTPHFISSAFNTSNINNNNNTNSNNNNNNNNTANSRLDIDDVYDSTVFHSSRQFTDDNRYYASPVRKSLSYNKREDIQPTADYISNHSNSNTSLDKIKSYDYLPKCSKSLNTISRADCNKIVVDIKPRQMNEADKQQHITQWIQIGTLGDATSSPTRLPLQTNEYHESDMTGLQQSENSDYDVSIVVDHSNEVNTGWRNSSIVHSRQQDNRHLTEKVVSQQKHSPIPPESPSPSPQPALPENNIYNKIIIRKT</sequence>
<evidence type="ECO:0000256" key="1">
    <source>
        <dbReference type="SAM" id="MobiDB-lite"/>
    </source>
</evidence>
<dbReference type="AlphaFoldDB" id="A0AA85IZT6"/>